<proteinExistence type="predicted"/>
<feature type="DNA-binding region" description="H-T-H motif" evidence="4">
    <location>
        <begin position="43"/>
        <end position="62"/>
    </location>
</feature>
<dbReference type="GO" id="GO:0000976">
    <property type="term" value="F:transcription cis-regulatory region binding"/>
    <property type="evidence" value="ECO:0007669"/>
    <property type="project" value="TreeGrafter"/>
</dbReference>
<dbReference type="GO" id="GO:0003700">
    <property type="term" value="F:DNA-binding transcription factor activity"/>
    <property type="evidence" value="ECO:0007669"/>
    <property type="project" value="TreeGrafter"/>
</dbReference>
<dbReference type="PROSITE" id="PS50977">
    <property type="entry name" value="HTH_TETR_2"/>
    <property type="match status" value="1"/>
</dbReference>
<evidence type="ECO:0000313" key="6">
    <source>
        <dbReference type="EMBL" id="SHH41043.1"/>
    </source>
</evidence>
<evidence type="ECO:0000256" key="4">
    <source>
        <dbReference type="PROSITE-ProRule" id="PRU00335"/>
    </source>
</evidence>
<dbReference type="OrthoDB" id="956698at2"/>
<dbReference type="InterPro" id="IPR009057">
    <property type="entry name" value="Homeodomain-like_sf"/>
</dbReference>
<dbReference type="SUPFAM" id="SSF46689">
    <property type="entry name" value="Homeodomain-like"/>
    <property type="match status" value="1"/>
</dbReference>
<feature type="domain" description="HTH tetR-type" evidence="5">
    <location>
        <begin position="20"/>
        <end position="80"/>
    </location>
</feature>
<dbReference type="InterPro" id="IPR050109">
    <property type="entry name" value="HTH-type_TetR-like_transc_reg"/>
</dbReference>
<dbReference type="PRINTS" id="PR00455">
    <property type="entry name" value="HTHTETR"/>
</dbReference>
<dbReference type="Gene3D" id="1.10.10.60">
    <property type="entry name" value="Homeodomain-like"/>
    <property type="match status" value="1"/>
</dbReference>
<dbReference type="Gene3D" id="1.10.357.10">
    <property type="entry name" value="Tetracycline Repressor, domain 2"/>
    <property type="match status" value="1"/>
</dbReference>
<dbReference type="RefSeq" id="WP_143168260.1">
    <property type="nucleotide sequence ID" value="NZ_FQVU01000006.1"/>
</dbReference>
<sequence length="204" mass="21236">MSDPSDGAVTGGGLRARSKARRRDLIQRTAMRLFAERGYDETTVADVAEAAEVAPRTVSGYFPSKLELATAFADDLATRLTASFRSRPDADLLDLLDQWLVAVTDSLDPELARLALAMYRTNPGLGALGSAHLTESAELGAAAIAARVGLPVDHPMIAVRGATIGATLGEYLKAIATGDDVAGLRESVLAYLGAVLAPAAADVT</sequence>
<keyword evidence="7" id="KW-1185">Reference proteome</keyword>
<dbReference type="Pfam" id="PF00440">
    <property type="entry name" value="TetR_N"/>
    <property type="match status" value="1"/>
</dbReference>
<protein>
    <submittedName>
        <fullName evidence="6">Transcriptional regulator, TetR family</fullName>
    </submittedName>
</protein>
<dbReference type="EMBL" id="FQVU01000006">
    <property type="protein sequence ID" value="SHH41043.1"/>
    <property type="molecule type" value="Genomic_DNA"/>
</dbReference>
<evidence type="ECO:0000256" key="3">
    <source>
        <dbReference type="ARBA" id="ARBA00023163"/>
    </source>
</evidence>
<organism evidence="6 7">
    <name type="scientific">Jatrophihabitans endophyticus</name>
    <dbReference type="NCBI Taxonomy" id="1206085"/>
    <lineage>
        <taxon>Bacteria</taxon>
        <taxon>Bacillati</taxon>
        <taxon>Actinomycetota</taxon>
        <taxon>Actinomycetes</taxon>
        <taxon>Jatrophihabitantales</taxon>
        <taxon>Jatrophihabitantaceae</taxon>
        <taxon>Jatrophihabitans</taxon>
    </lineage>
</organism>
<dbReference type="AlphaFoldDB" id="A0A1M5SSV6"/>
<keyword evidence="3" id="KW-0804">Transcription</keyword>
<evidence type="ECO:0000259" key="5">
    <source>
        <dbReference type="PROSITE" id="PS50977"/>
    </source>
</evidence>
<name>A0A1M5SSV6_9ACTN</name>
<gene>
    <name evidence="6" type="ORF">SAMN05443575_3793</name>
</gene>
<dbReference type="PANTHER" id="PTHR30055:SF238">
    <property type="entry name" value="MYCOFACTOCIN BIOSYNTHESIS TRANSCRIPTIONAL REGULATOR MFTR-RELATED"/>
    <property type="match status" value="1"/>
</dbReference>
<dbReference type="InterPro" id="IPR023772">
    <property type="entry name" value="DNA-bd_HTH_TetR-type_CS"/>
</dbReference>
<dbReference type="InterPro" id="IPR001647">
    <property type="entry name" value="HTH_TetR"/>
</dbReference>
<reference evidence="6 7" key="1">
    <citation type="submission" date="2016-11" db="EMBL/GenBank/DDBJ databases">
        <authorList>
            <person name="Jaros S."/>
            <person name="Januszkiewicz K."/>
            <person name="Wedrychowicz H."/>
        </authorList>
    </citation>
    <scope>NUCLEOTIDE SEQUENCE [LARGE SCALE GENOMIC DNA]</scope>
    <source>
        <strain evidence="6 7">DSM 45627</strain>
    </source>
</reference>
<dbReference type="PANTHER" id="PTHR30055">
    <property type="entry name" value="HTH-TYPE TRANSCRIPTIONAL REGULATOR RUTR"/>
    <property type="match status" value="1"/>
</dbReference>
<dbReference type="PROSITE" id="PS01081">
    <property type="entry name" value="HTH_TETR_1"/>
    <property type="match status" value="1"/>
</dbReference>
<keyword evidence="1" id="KW-0805">Transcription regulation</keyword>
<evidence type="ECO:0000313" key="7">
    <source>
        <dbReference type="Proteomes" id="UP000186132"/>
    </source>
</evidence>
<keyword evidence="2 4" id="KW-0238">DNA-binding</keyword>
<dbReference type="STRING" id="1206085.SAMN05443575_3793"/>
<accession>A0A1M5SSV6</accession>
<dbReference type="Proteomes" id="UP000186132">
    <property type="component" value="Unassembled WGS sequence"/>
</dbReference>
<evidence type="ECO:0000256" key="2">
    <source>
        <dbReference type="ARBA" id="ARBA00023125"/>
    </source>
</evidence>
<evidence type="ECO:0000256" key="1">
    <source>
        <dbReference type="ARBA" id="ARBA00023015"/>
    </source>
</evidence>